<evidence type="ECO:0000256" key="1">
    <source>
        <dbReference type="ARBA" id="ARBA00022448"/>
    </source>
</evidence>
<dbReference type="PANTHER" id="PTHR42939">
    <property type="entry name" value="ABC TRANSPORTER ATP-BINDING PROTEIN ALBC-RELATED"/>
    <property type="match status" value="1"/>
</dbReference>
<dbReference type="Proteomes" id="UP000500741">
    <property type="component" value="Chromosome"/>
</dbReference>
<dbReference type="InterPro" id="IPR051782">
    <property type="entry name" value="ABC_Transporter_VariousFunc"/>
</dbReference>
<keyword evidence="2" id="KW-0547">Nucleotide-binding</keyword>
<dbReference type="PROSITE" id="PS00211">
    <property type="entry name" value="ABC_TRANSPORTER_1"/>
    <property type="match status" value="1"/>
</dbReference>
<dbReference type="InterPro" id="IPR003439">
    <property type="entry name" value="ABC_transporter-like_ATP-bd"/>
</dbReference>
<evidence type="ECO:0000313" key="5">
    <source>
        <dbReference type="EMBL" id="QIL51297.1"/>
    </source>
</evidence>
<dbReference type="InterPro" id="IPR027417">
    <property type="entry name" value="P-loop_NTPase"/>
</dbReference>
<gene>
    <name evidence="5" type="ORF">G7084_07210</name>
</gene>
<evidence type="ECO:0000256" key="3">
    <source>
        <dbReference type="ARBA" id="ARBA00022840"/>
    </source>
</evidence>
<dbReference type="InterPro" id="IPR017871">
    <property type="entry name" value="ABC_transporter-like_CS"/>
</dbReference>
<dbReference type="GO" id="GO:0005524">
    <property type="term" value="F:ATP binding"/>
    <property type="evidence" value="ECO:0007669"/>
    <property type="project" value="UniProtKB-KW"/>
</dbReference>
<evidence type="ECO:0000259" key="4">
    <source>
        <dbReference type="PROSITE" id="PS50893"/>
    </source>
</evidence>
<feature type="domain" description="ABC transporter" evidence="4">
    <location>
        <begin position="6"/>
        <end position="231"/>
    </location>
</feature>
<keyword evidence="1" id="KW-0813">Transport</keyword>
<evidence type="ECO:0000313" key="6">
    <source>
        <dbReference type="Proteomes" id="UP000500741"/>
    </source>
</evidence>
<dbReference type="AlphaFoldDB" id="A0A6G8B230"/>
<dbReference type="PANTHER" id="PTHR42939:SF1">
    <property type="entry name" value="ABC TRANSPORTER ATP-BINDING PROTEIN ALBC-RELATED"/>
    <property type="match status" value="1"/>
</dbReference>
<reference evidence="5 6" key="1">
    <citation type="submission" date="2020-03" db="EMBL/GenBank/DDBJ databases">
        <title>Weissella sp. nov., isolated from Cybister lewisianus.</title>
        <authorList>
            <person name="Hyun D.-W."/>
            <person name="Bae J.-W."/>
        </authorList>
    </citation>
    <scope>NUCLEOTIDE SEQUENCE [LARGE SCALE GENOMIC DNA]</scope>
    <source>
        <strain evidence="5 6">HDW19</strain>
    </source>
</reference>
<dbReference type="SUPFAM" id="SSF52540">
    <property type="entry name" value="P-loop containing nucleoside triphosphate hydrolases"/>
    <property type="match status" value="1"/>
</dbReference>
<dbReference type="CDD" id="cd03230">
    <property type="entry name" value="ABC_DR_subfamily_A"/>
    <property type="match status" value="1"/>
</dbReference>
<dbReference type="SMART" id="SM00382">
    <property type="entry name" value="AAA"/>
    <property type="match status" value="1"/>
</dbReference>
<keyword evidence="6" id="KW-1185">Reference proteome</keyword>
<dbReference type="PROSITE" id="PS50893">
    <property type="entry name" value="ABC_TRANSPORTER_2"/>
    <property type="match status" value="1"/>
</dbReference>
<dbReference type="Pfam" id="PF00005">
    <property type="entry name" value="ABC_tran"/>
    <property type="match status" value="1"/>
</dbReference>
<sequence length="297" mass="33078">MMTKILEVNDLNKKFGRFQALTNVSFSLNEGEVFGFLGPNGAGKSTAIRIILGLLRPSSGEITILGKDATKKIVKTHQNLAYVPGDVYLWPNLTGGEIIELLLKMGGHPRTKRVDELIQLFELDPRKKARTYSKGNRQKVALIAALSMDVALYIFDEPTSGLDPLQERHFQNEVLKLKAAGKTVLLSSHILSEVEKMVDRVAIIRKGQIVETGSLADMRKHAALYVHAKVQDSTVFEKFDQFKQDGDEISFTVTREQLPVVTGQLTLQGVSDLMVTPPTLEDLFMQYYDAKEGADEE</sequence>
<name>A0A6G8B230_9LACO</name>
<evidence type="ECO:0000256" key="2">
    <source>
        <dbReference type="ARBA" id="ARBA00022741"/>
    </source>
</evidence>
<dbReference type="RefSeq" id="WP_166011747.1">
    <property type="nucleotide sequence ID" value="NZ_CP049888.1"/>
</dbReference>
<dbReference type="EMBL" id="CP049888">
    <property type="protein sequence ID" value="QIL51297.1"/>
    <property type="molecule type" value="Genomic_DNA"/>
</dbReference>
<proteinExistence type="predicted"/>
<accession>A0A6G8B230</accession>
<dbReference type="GO" id="GO:0016887">
    <property type="term" value="F:ATP hydrolysis activity"/>
    <property type="evidence" value="ECO:0007669"/>
    <property type="project" value="InterPro"/>
</dbReference>
<protein>
    <submittedName>
        <fullName evidence="5">ABC transporter ATP-binding protein</fullName>
    </submittedName>
</protein>
<dbReference type="InterPro" id="IPR003593">
    <property type="entry name" value="AAA+_ATPase"/>
</dbReference>
<dbReference type="KEGG" id="wco:G7084_07210"/>
<dbReference type="Gene3D" id="3.40.50.300">
    <property type="entry name" value="P-loop containing nucleotide triphosphate hydrolases"/>
    <property type="match status" value="1"/>
</dbReference>
<keyword evidence="3 5" id="KW-0067">ATP-binding</keyword>
<organism evidence="5 6">
    <name type="scientific">Weissella coleopterorum</name>
    <dbReference type="NCBI Taxonomy" id="2714949"/>
    <lineage>
        <taxon>Bacteria</taxon>
        <taxon>Bacillati</taxon>
        <taxon>Bacillota</taxon>
        <taxon>Bacilli</taxon>
        <taxon>Lactobacillales</taxon>
        <taxon>Lactobacillaceae</taxon>
        <taxon>Weissella</taxon>
    </lineage>
</organism>